<feature type="transmembrane region" description="Helical" evidence="1">
    <location>
        <begin position="369"/>
        <end position="388"/>
    </location>
</feature>
<reference evidence="2 3" key="1">
    <citation type="journal article" date="2013" name="Genome Announc.">
        <title>Genome Sequence of Thalassolituus oleivorans MIL-1 (DSM 14913T).</title>
        <authorList>
            <person name="Golyshin P.N."/>
            <person name="Werner J."/>
            <person name="Chernikova T.N."/>
            <person name="Tran H."/>
            <person name="Ferrer M."/>
            <person name="Yakimov M.M."/>
            <person name="Teeling H."/>
            <person name="Golyshina O.V."/>
        </authorList>
    </citation>
    <scope>NUCLEOTIDE SEQUENCE [LARGE SCALE GENOMIC DNA]</scope>
    <source>
        <strain evidence="2 3">MIL-1</strain>
    </source>
</reference>
<dbReference type="Gene3D" id="1.20.1740.10">
    <property type="entry name" value="Amino acid/polyamine transporter I"/>
    <property type="match status" value="1"/>
</dbReference>
<feature type="transmembrane region" description="Helical" evidence="1">
    <location>
        <begin position="237"/>
        <end position="259"/>
    </location>
</feature>
<organism evidence="2 3">
    <name type="scientific">Thalassolituus oleivorans MIL-1</name>
    <dbReference type="NCBI Taxonomy" id="1298593"/>
    <lineage>
        <taxon>Bacteria</taxon>
        <taxon>Pseudomonadati</taxon>
        <taxon>Pseudomonadota</taxon>
        <taxon>Gammaproteobacteria</taxon>
        <taxon>Oceanospirillales</taxon>
        <taxon>Oceanospirillaceae</taxon>
        <taxon>Thalassolituus</taxon>
    </lineage>
</organism>
<dbReference type="GeneID" id="79177401"/>
<evidence type="ECO:0000313" key="3">
    <source>
        <dbReference type="Proteomes" id="UP000011866"/>
    </source>
</evidence>
<feature type="transmembrane region" description="Helical" evidence="1">
    <location>
        <begin position="96"/>
        <end position="115"/>
    </location>
</feature>
<feature type="transmembrane region" description="Helical" evidence="1">
    <location>
        <begin position="130"/>
        <end position="148"/>
    </location>
</feature>
<keyword evidence="1" id="KW-0812">Transmembrane</keyword>
<dbReference type="PATRIC" id="fig|1298593.3.peg.2536"/>
<keyword evidence="3" id="KW-1185">Reference proteome</keyword>
<feature type="transmembrane region" description="Helical" evidence="1">
    <location>
        <begin position="321"/>
        <end position="349"/>
    </location>
</feature>
<gene>
    <name evidence="2" type="ORF">TOL_2632</name>
</gene>
<feature type="transmembrane region" description="Helical" evidence="1">
    <location>
        <begin position="53"/>
        <end position="75"/>
    </location>
</feature>
<dbReference type="EMBL" id="HF680312">
    <property type="protein sequence ID" value="CCU73030.1"/>
    <property type="molecule type" value="Genomic_DNA"/>
</dbReference>
<evidence type="ECO:0000313" key="2">
    <source>
        <dbReference type="EMBL" id="CCU73030.1"/>
    </source>
</evidence>
<sequence length="390" mass="41763">MNVAILVLVACATLVLFLGPLRNQPLWRATITPLASIIGSGFLVLGPVLAHDFGSWAPVGMAALCLLAWSFGSAIRANIARIDTEEGSAGEWSERISAWVLSVAYMISVAYYLNLLGSFAVSLTSFDTPLVARAITTAVYLFIILLGWTRGFGALEAVEYPAVVVKLAVITGLIFALGHNMWSVHQQDSLVFPVADIRGWYAVTLFFGLIVTVQGFETSRYLGVTYSASVRIKSMKIAQYVSTVIYLVYVVLLTYAVPISTENVSETEIIHLMKSVAPILPVLLLVAALAAQFSAAVADTGGAGGLVEEVTHKRVSERQGYLLVCLVGLVLTWLADVFTIIAFASRAFALYYGVQSFIAARNSLGGYRIFYGALTVVGFAAALLGAPVEG</sequence>
<dbReference type="RefSeq" id="WP_015487746.1">
    <property type="nucleotide sequence ID" value="NC_020888.1"/>
</dbReference>
<dbReference type="eggNOG" id="ENOG502Z7XH">
    <property type="taxonomic scope" value="Bacteria"/>
</dbReference>
<feature type="transmembrane region" description="Helical" evidence="1">
    <location>
        <begin position="279"/>
        <end position="300"/>
    </location>
</feature>
<evidence type="ECO:0008006" key="4">
    <source>
        <dbReference type="Google" id="ProtNLM"/>
    </source>
</evidence>
<dbReference type="HOGENOM" id="CLU_055998_0_0_6"/>
<dbReference type="AlphaFoldDB" id="M5E6E1"/>
<dbReference type="KEGG" id="tol:TOL_2632"/>
<evidence type="ECO:0000256" key="1">
    <source>
        <dbReference type="SAM" id="Phobius"/>
    </source>
</evidence>
<accession>M5E6E1</accession>
<feature type="transmembrane region" description="Helical" evidence="1">
    <location>
        <begin position="160"/>
        <end position="179"/>
    </location>
</feature>
<keyword evidence="1" id="KW-1133">Transmembrane helix</keyword>
<dbReference type="Proteomes" id="UP000011866">
    <property type="component" value="Chromosome"/>
</dbReference>
<name>M5E6E1_9GAMM</name>
<feature type="transmembrane region" description="Helical" evidence="1">
    <location>
        <begin position="199"/>
        <end position="216"/>
    </location>
</feature>
<keyword evidence="1" id="KW-0472">Membrane</keyword>
<proteinExistence type="predicted"/>
<protein>
    <recommendedName>
        <fullName evidence="4">Amino acid permease</fullName>
    </recommendedName>
</protein>